<evidence type="ECO:0000256" key="6">
    <source>
        <dbReference type="ARBA" id="ARBA00023004"/>
    </source>
</evidence>
<dbReference type="PANTHER" id="PTHR47627">
    <property type="entry name" value="RUBREDOXIN"/>
    <property type="match status" value="1"/>
</dbReference>
<dbReference type="InterPro" id="IPR024934">
    <property type="entry name" value="Rubredoxin-like_dom"/>
</dbReference>
<feature type="binding site" evidence="8">
    <location>
        <position position="39"/>
    </location>
    <ligand>
        <name>Fe cation</name>
        <dbReference type="ChEBI" id="CHEBI:24875"/>
    </ligand>
</feature>
<comment type="function">
    <text evidence="1 7">Rubredoxin is a small nonheme, iron protein lacking acid-labile sulfide. Its single Fe, chelated to 4 Cys, functions as an electron acceptor and may also stabilize the conformation of the molecule.</text>
</comment>
<evidence type="ECO:0000313" key="10">
    <source>
        <dbReference type="EMBL" id="AUB59926.1"/>
    </source>
</evidence>
<dbReference type="AlphaFoldDB" id="A0A2H4VPC1"/>
<sequence>MSRYKCKVCGYIYDTESGEPRNKTAPGTEFEDLPDDWFCPHCGANKHRFVTI</sequence>
<reference evidence="10 12" key="1">
    <citation type="submission" date="2016-10" db="EMBL/GenBank/DDBJ databases">
        <title>Comparative genomics between deep and shallow subseafloor isolates.</title>
        <authorList>
            <person name="Ishii S."/>
            <person name="Miller J.R."/>
            <person name="Sutton G."/>
            <person name="Suzuki S."/>
            <person name="Methe B."/>
            <person name="Inagaki F."/>
            <person name="Imachi H."/>
        </authorList>
    </citation>
    <scope>NUCLEOTIDE SEQUENCE [LARGE SCALE GENOMIC DNA]</scope>
    <source>
        <strain evidence="10 12">A8p</strain>
    </source>
</reference>
<dbReference type="GO" id="GO:0005506">
    <property type="term" value="F:iron ion binding"/>
    <property type="evidence" value="ECO:0007669"/>
    <property type="project" value="InterPro"/>
</dbReference>
<keyword evidence="3 7" id="KW-0813">Transport</keyword>
<evidence type="ECO:0000256" key="8">
    <source>
        <dbReference type="PIRSR" id="PIRSR000071-1"/>
    </source>
</evidence>
<evidence type="ECO:0000256" key="4">
    <source>
        <dbReference type="ARBA" id="ARBA00022723"/>
    </source>
</evidence>
<dbReference type="GO" id="GO:0043448">
    <property type="term" value="P:alkane catabolic process"/>
    <property type="evidence" value="ECO:0007669"/>
    <property type="project" value="TreeGrafter"/>
</dbReference>
<organism evidence="10 12">
    <name type="scientific">Methanobacterium subterraneum</name>
    <dbReference type="NCBI Taxonomy" id="59277"/>
    <lineage>
        <taxon>Archaea</taxon>
        <taxon>Methanobacteriati</taxon>
        <taxon>Methanobacteriota</taxon>
        <taxon>Methanomada group</taxon>
        <taxon>Methanobacteria</taxon>
        <taxon>Methanobacteriales</taxon>
        <taxon>Methanobacteriaceae</taxon>
        <taxon>Methanobacterium</taxon>
    </lineage>
</organism>
<accession>A0A2H4VPC1</accession>
<dbReference type="PROSITE" id="PS50903">
    <property type="entry name" value="RUBREDOXIN_LIKE"/>
    <property type="match status" value="1"/>
</dbReference>
<dbReference type="KEGG" id="msub:BK009_04075"/>
<name>A0A2H4VPC1_9EURY</name>
<protein>
    <recommendedName>
        <fullName evidence="7">Rubredoxin</fullName>
    </recommendedName>
</protein>
<dbReference type="PANTHER" id="PTHR47627:SF1">
    <property type="entry name" value="RUBREDOXIN-1-RELATED"/>
    <property type="match status" value="1"/>
</dbReference>
<keyword evidence="5 7" id="KW-0249">Electron transport</keyword>
<dbReference type="PROSITE" id="PS00202">
    <property type="entry name" value="RUBREDOXIN"/>
    <property type="match status" value="1"/>
</dbReference>
<dbReference type="Proteomes" id="UP000232631">
    <property type="component" value="Chromosome"/>
</dbReference>
<keyword evidence="4 7" id="KW-0479">Metal-binding</keyword>
<dbReference type="RefSeq" id="WP_100907860.1">
    <property type="nucleotide sequence ID" value="NZ_CP017768.1"/>
</dbReference>
<evidence type="ECO:0000256" key="3">
    <source>
        <dbReference type="ARBA" id="ARBA00022448"/>
    </source>
</evidence>
<dbReference type="PIRSF" id="PIRSF000071">
    <property type="entry name" value="Rubredoxin"/>
    <property type="match status" value="1"/>
</dbReference>
<feature type="binding site" evidence="8">
    <location>
        <position position="42"/>
    </location>
    <ligand>
        <name>Fe cation</name>
        <dbReference type="ChEBI" id="CHEBI:24875"/>
    </ligand>
</feature>
<comment type="similarity">
    <text evidence="2 7">Belongs to the rubredoxin family.</text>
</comment>
<evidence type="ECO:0000256" key="2">
    <source>
        <dbReference type="ARBA" id="ARBA00005337"/>
    </source>
</evidence>
<feature type="binding site" evidence="8">
    <location>
        <position position="9"/>
    </location>
    <ligand>
        <name>Fe cation</name>
        <dbReference type="ChEBI" id="CHEBI:24875"/>
    </ligand>
</feature>
<dbReference type="SUPFAM" id="SSF57802">
    <property type="entry name" value="Rubredoxin-like"/>
    <property type="match status" value="1"/>
</dbReference>
<dbReference type="PRINTS" id="PR00163">
    <property type="entry name" value="RUBREDOXIN"/>
</dbReference>
<evidence type="ECO:0000256" key="1">
    <source>
        <dbReference type="ARBA" id="ARBA00002360"/>
    </source>
</evidence>
<dbReference type="EMBL" id="CP017768">
    <property type="protein sequence ID" value="AUB59926.1"/>
    <property type="molecule type" value="Genomic_DNA"/>
</dbReference>
<dbReference type="InterPro" id="IPR024922">
    <property type="entry name" value="Rubredoxin"/>
</dbReference>
<dbReference type="GO" id="GO:0009055">
    <property type="term" value="F:electron transfer activity"/>
    <property type="evidence" value="ECO:0007669"/>
    <property type="project" value="InterPro"/>
</dbReference>
<evidence type="ECO:0000313" key="11">
    <source>
        <dbReference type="EMBL" id="NMO09669.1"/>
    </source>
</evidence>
<dbReference type="InterPro" id="IPR018527">
    <property type="entry name" value="Rubredoxin_Fe_BS"/>
</dbReference>
<feature type="binding site" evidence="8">
    <location>
        <position position="6"/>
    </location>
    <ligand>
        <name>Fe cation</name>
        <dbReference type="ChEBI" id="CHEBI:24875"/>
    </ligand>
</feature>
<evidence type="ECO:0000256" key="5">
    <source>
        <dbReference type="ARBA" id="ARBA00022982"/>
    </source>
</evidence>
<dbReference type="Gene3D" id="2.20.28.10">
    <property type="match status" value="1"/>
</dbReference>
<evidence type="ECO:0000259" key="9">
    <source>
        <dbReference type="PROSITE" id="PS50903"/>
    </source>
</evidence>
<proteinExistence type="inferred from homology"/>
<dbReference type="CDD" id="cd00730">
    <property type="entry name" value="rubredoxin"/>
    <property type="match status" value="1"/>
</dbReference>
<evidence type="ECO:0000313" key="12">
    <source>
        <dbReference type="Proteomes" id="UP000232631"/>
    </source>
</evidence>
<evidence type="ECO:0000313" key="13">
    <source>
        <dbReference type="Proteomes" id="UP000591058"/>
    </source>
</evidence>
<reference evidence="11 13" key="2">
    <citation type="submission" date="2020-04" db="EMBL/GenBank/DDBJ databases">
        <title>Draft genome of Methanobacterium subterraneum isolated from animal feces.</title>
        <authorList>
            <person name="Ouboter H.T."/>
            <person name="Berger S."/>
            <person name="Gungor E."/>
            <person name="Jetten M.S.M."/>
            <person name="Welte C.U."/>
        </authorList>
    </citation>
    <scope>NUCLEOTIDE SEQUENCE [LARGE SCALE GENOMIC DNA]</scope>
    <source>
        <strain evidence="11">HO_2020</strain>
    </source>
</reference>
<dbReference type="InterPro" id="IPR024935">
    <property type="entry name" value="Rubredoxin_dom"/>
</dbReference>
<dbReference type="GeneID" id="35124720"/>
<comment type="cofactor">
    <cofactor evidence="7 8">
        <name>Fe(3+)</name>
        <dbReference type="ChEBI" id="CHEBI:29034"/>
    </cofactor>
    <text evidence="7 8">Binds 1 Fe(3+) ion per subunit.</text>
</comment>
<dbReference type="Pfam" id="PF00301">
    <property type="entry name" value="Rubredoxin"/>
    <property type="match status" value="1"/>
</dbReference>
<dbReference type="InterPro" id="IPR050526">
    <property type="entry name" value="Rubredoxin_ET"/>
</dbReference>
<dbReference type="Proteomes" id="UP000591058">
    <property type="component" value="Unassembled WGS sequence"/>
</dbReference>
<keyword evidence="6 7" id="KW-0408">Iron</keyword>
<dbReference type="EMBL" id="JABBYL010000026">
    <property type="protein sequence ID" value="NMO09669.1"/>
    <property type="molecule type" value="Genomic_DNA"/>
</dbReference>
<evidence type="ECO:0000256" key="7">
    <source>
        <dbReference type="PIRNR" id="PIRNR000071"/>
    </source>
</evidence>
<keyword evidence="12" id="KW-1185">Reference proteome</keyword>
<gene>
    <name evidence="10" type="ORF">BK009_04075</name>
    <name evidence="11" type="ORF">HG719_07480</name>
</gene>
<dbReference type="FunFam" id="2.20.28.10:FF:000001">
    <property type="entry name" value="Rubredoxin"/>
    <property type="match status" value="1"/>
</dbReference>
<feature type="domain" description="Rubredoxin-like" evidence="9">
    <location>
        <begin position="1"/>
        <end position="52"/>
    </location>
</feature>